<dbReference type="Pfam" id="PF20469">
    <property type="entry name" value="OLD-like_TOPRIM"/>
    <property type="match status" value="1"/>
</dbReference>
<feature type="domain" description="ATPase AAA-type core" evidence="1">
    <location>
        <begin position="25"/>
        <end position="311"/>
    </location>
</feature>
<dbReference type="PANTHER" id="PTHR43581">
    <property type="entry name" value="ATP/GTP PHOSPHATASE"/>
    <property type="match status" value="1"/>
</dbReference>
<organism evidence="3 4">
    <name type="scientific">Parenemella sanctibonifatiensis</name>
    <dbReference type="NCBI Taxonomy" id="2016505"/>
    <lineage>
        <taxon>Bacteria</taxon>
        <taxon>Bacillati</taxon>
        <taxon>Actinomycetota</taxon>
        <taxon>Actinomycetes</taxon>
        <taxon>Propionibacteriales</taxon>
        <taxon>Propionibacteriaceae</taxon>
        <taxon>Parenemella</taxon>
    </lineage>
</organism>
<feature type="domain" description="OLD protein-like TOPRIM" evidence="2">
    <location>
        <begin position="357"/>
        <end position="406"/>
    </location>
</feature>
<dbReference type="EMBL" id="NMVJ01000009">
    <property type="protein sequence ID" value="OYN89479.1"/>
    <property type="molecule type" value="Genomic_DNA"/>
</dbReference>
<proteinExistence type="predicted"/>
<protein>
    <submittedName>
        <fullName evidence="3">AAA family ATPase</fullName>
    </submittedName>
</protein>
<dbReference type="Pfam" id="PF13304">
    <property type="entry name" value="AAA_21"/>
    <property type="match status" value="1"/>
</dbReference>
<dbReference type="SUPFAM" id="SSF52540">
    <property type="entry name" value="P-loop containing nucleoside triphosphate hydrolases"/>
    <property type="match status" value="1"/>
</dbReference>
<dbReference type="AlphaFoldDB" id="A0A255ED40"/>
<dbReference type="InterPro" id="IPR003959">
    <property type="entry name" value="ATPase_AAA_core"/>
</dbReference>
<gene>
    <name evidence="3" type="ORF">CGZ91_11370</name>
</gene>
<keyword evidence="4" id="KW-1185">Reference proteome</keyword>
<sequence>MRISRVTIKNHSRVRDLDLELRRHAVIVGANDVGKSSILRMLHLALGSSTASLYQALSPSDLRDPEQPLLVDVTWTDFTDKDRAPFPAEISVAEDQESESLWVQMRVEAHPEDDEAVTVRRWFPESGHERVPSREQLEAFGWRYLKATRGASIMEGPMSPVRTLLDAADLGDNERTLKDLLTTFNSELDANESVGDLLRKVATHLSRAMPRLVQREEFAIRSVADPEKDMLGNVSLFLNRDEQQVSLQEQSDGVRQLMAMTLFDLAEGAANVIAIDEPELHLHPTSQRTVADLLSGEGNQKIIVTHSPYILHRFEPAEVVAVDRYGISRQIGASTLSRVEKVRAHWWSPRLLEALAARFVILVEGAADRVIVEAAARALEIDLDRLGAVVVDLDGAEKFRHVFPLLGPDGFGSTLLGLVDEKESGPWIGAFQAKRADIVDKFVFVSDADLEDEYAAALGGPGTARALIRGGHCREDAVIQSAGVESIEDITPESVAAYCRKDKVSAAVCVGEALTQESAEGIGSVARLLHAVEGLDLL</sequence>
<dbReference type="InterPro" id="IPR034139">
    <property type="entry name" value="TOPRIM_OLD"/>
</dbReference>
<comment type="caution">
    <text evidence="3">The sequence shown here is derived from an EMBL/GenBank/DDBJ whole genome shotgun (WGS) entry which is preliminary data.</text>
</comment>
<dbReference type="CDD" id="cd01026">
    <property type="entry name" value="TOPRIM_OLD"/>
    <property type="match status" value="1"/>
</dbReference>
<dbReference type="GO" id="GO:0016887">
    <property type="term" value="F:ATP hydrolysis activity"/>
    <property type="evidence" value="ECO:0007669"/>
    <property type="project" value="InterPro"/>
</dbReference>
<evidence type="ECO:0000259" key="1">
    <source>
        <dbReference type="Pfam" id="PF13304"/>
    </source>
</evidence>
<dbReference type="Gene3D" id="3.40.50.300">
    <property type="entry name" value="P-loop containing nucleotide triphosphate hydrolases"/>
    <property type="match status" value="1"/>
</dbReference>
<dbReference type="RefSeq" id="WP_094455256.1">
    <property type="nucleotide sequence ID" value="NZ_NMVJ01000009.1"/>
</dbReference>
<evidence type="ECO:0000259" key="2">
    <source>
        <dbReference type="Pfam" id="PF20469"/>
    </source>
</evidence>
<dbReference type="OrthoDB" id="3237462at2"/>
<dbReference type="GO" id="GO:0005524">
    <property type="term" value="F:ATP binding"/>
    <property type="evidence" value="ECO:0007669"/>
    <property type="project" value="InterPro"/>
</dbReference>
<evidence type="ECO:0000313" key="3">
    <source>
        <dbReference type="EMBL" id="OYN89479.1"/>
    </source>
</evidence>
<reference evidence="3 4" key="1">
    <citation type="submission" date="2017-07" db="EMBL/GenBank/DDBJ databases">
        <title>Draft whole genome sequences of clinical Proprionibacteriaceae strains.</title>
        <authorList>
            <person name="Bernier A.-M."/>
            <person name="Bernard K."/>
            <person name="Domingo M.-C."/>
        </authorList>
    </citation>
    <scope>NUCLEOTIDE SEQUENCE [LARGE SCALE GENOMIC DNA]</scope>
    <source>
        <strain evidence="3 4">NML 150081</strain>
    </source>
</reference>
<accession>A0A255ED40</accession>
<dbReference type="InterPro" id="IPR027417">
    <property type="entry name" value="P-loop_NTPase"/>
</dbReference>
<dbReference type="PANTHER" id="PTHR43581:SF2">
    <property type="entry name" value="EXCINUCLEASE ATPASE SUBUNIT"/>
    <property type="match status" value="1"/>
</dbReference>
<dbReference type="Proteomes" id="UP000216300">
    <property type="component" value="Unassembled WGS sequence"/>
</dbReference>
<dbReference type="InterPro" id="IPR051396">
    <property type="entry name" value="Bact_Antivir_Def_Nuclease"/>
</dbReference>
<name>A0A255ED40_9ACTN</name>
<evidence type="ECO:0000313" key="4">
    <source>
        <dbReference type="Proteomes" id="UP000216300"/>
    </source>
</evidence>